<organism evidence="2 3">
    <name type="scientific">Heracleum sosnowskyi</name>
    <dbReference type="NCBI Taxonomy" id="360622"/>
    <lineage>
        <taxon>Eukaryota</taxon>
        <taxon>Viridiplantae</taxon>
        <taxon>Streptophyta</taxon>
        <taxon>Embryophyta</taxon>
        <taxon>Tracheophyta</taxon>
        <taxon>Spermatophyta</taxon>
        <taxon>Magnoliopsida</taxon>
        <taxon>eudicotyledons</taxon>
        <taxon>Gunneridae</taxon>
        <taxon>Pentapetalae</taxon>
        <taxon>asterids</taxon>
        <taxon>campanulids</taxon>
        <taxon>Apiales</taxon>
        <taxon>Apiaceae</taxon>
        <taxon>Apioideae</taxon>
        <taxon>apioid superclade</taxon>
        <taxon>Tordylieae</taxon>
        <taxon>Tordyliinae</taxon>
        <taxon>Heracleum</taxon>
    </lineage>
</organism>
<dbReference type="Proteomes" id="UP001237642">
    <property type="component" value="Unassembled WGS sequence"/>
</dbReference>
<reference evidence="2" key="1">
    <citation type="submission" date="2023-02" db="EMBL/GenBank/DDBJ databases">
        <title>Genome of toxic invasive species Heracleum sosnowskyi carries increased number of genes despite the absence of recent whole-genome duplications.</title>
        <authorList>
            <person name="Schelkunov M."/>
            <person name="Shtratnikova V."/>
            <person name="Makarenko M."/>
            <person name="Klepikova A."/>
            <person name="Omelchenko D."/>
            <person name="Novikova G."/>
            <person name="Obukhova E."/>
            <person name="Bogdanov V."/>
            <person name="Penin A."/>
            <person name="Logacheva M."/>
        </authorList>
    </citation>
    <scope>NUCLEOTIDE SEQUENCE</scope>
    <source>
        <strain evidence="2">Hsosn_3</strain>
        <tissue evidence="2">Leaf</tissue>
    </source>
</reference>
<feature type="compositionally biased region" description="Basic residues" evidence="1">
    <location>
        <begin position="75"/>
        <end position="84"/>
    </location>
</feature>
<feature type="region of interest" description="Disordered" evidence="1">
    <location>
        <begin position="1"/>
        <end position="43"/>
    </location>
</feature>
<evidence type="ECO:0000256" key="1">
    <source>
        <dbReference type="SAM" id="MobiDB-lite"/>
    </source>
</evidence>
<feature type="compositionally biased region" description="Polar residues" evidence="1">
    <location>
        <begin position="51"/>
        <end position="67"/>
    </location>
</feature>
<feature type="region of interest" description="Disordered" evidence="1">
    <location>
        <begin position="48"/>
        <end position="67"/>
    </location>
</feature>
<feature type="region of interest" description="Disordered" evidence="1">
    <location>
        <begin position="75"/>
        <end position="167"/>
    </location>
</feature>
<sequence>MFDRGDDVGTNDNGGNDVRENDVGGNDPSAVSPKTTFESLTVRRSPRFYPVQNTTATDPSETTIQSHHSVFLRKIPKTTAKKKGLSTTSQPFEVDHETEGNNHTKNEVDFVDEDSSEGKKVDEPSAGSKNVKRKVDFGDEYVSEDDSDGGIMGHDYGPDSQSQHQQI</sequence>
<proteinExistence type="predicted"/>
<feature type="compositionally biased region" description="Acidic residues" evidence="1">
    <location>
        <begin position="138"/>
        <end position="148"/>
    </location>
</feature>
<dbReference type="AlphaFoldDB" id="A0AAD8ITE9"/>
<accession>A0AAD8ITE9</accession>
<evidence type="ECO:0000313" key="3">
    <source>
        <dbReference type="Proteomes" id="UP001237642"/>
    </source>
</evidence>
<feature type="compositionally biased region" description="Basic and acidic residues" evidence="1">
    <location>
        <begin position="93"/>
        <end position="108"/>
    </location>
</feature>
<reference evidence="2" key="2">
    <citation type="submission" date="2023-05" db="EMBL/GenBank/DDBJ databases">
        <authorList>
            <person name="Schelkunov M.I."/>
        </authorList>
    </citation>
    <scope>NUCLEOTIDE SEQUENCE</scope>
    <source>
        <strain evidence="2">Hsosn_3</strain>
        <tissue evidence="2">Leaf</tissue>
    </source>
</reference>
<gene>
    <name evidence="2" type="ORF">POM88_018911</name>
</gene>
<comment type="caution">
    <text evidence="2">The sequence shown here is derived from an EMBL/GenBank/DDBJ whole genome shotgun (WGS) entry which is preliminary data.</text>
</comment>
<keyword evidence="3" id="KW-1185">Reference proteome</keyword>
<protein>
    <submittedName>
        <fullName evidence="2">Uncharacterized protein</fullName>
    </submittedName>
</protein>
<evidence type="ECO:0000313" key="2">
    <source>
        <dbReference type="EMBL" id="KAK1390733.1"/>
    </source>
</evidence>
<dbReference type="EMBL" id="JAUIZM010000004">
    <property type="protein sequence ID" value="KAK1390733.1"/>
    <property type="molecule type" value="Genomic_DNA"/>
</dbReference>
<name>A0AAD8ITE9_9APIA</name>